<evidence type="ECO:0000313" key="3">
    <source>
        <dbReference type="EMBL" id="QDT23197.1"/>
    </source>
</evidence>
<dbReference type="Pfam" id="PF19451">
    <property type="entry name" value="DUF5989"/>
    <property type="match status" value="1"/>
</dbReference>
<dbReference type="RefSeq" id="WP_145190241.1">
    <property type="nucleotide sequence ID" value="NZ_CP036266.1"/>
</dbReference>
<proteinExistence type="predicted"/>
<evidence type="ECO:0000313" key="4">
    <source>
        <dbReference type="Proteomes" id="UP000320421"/>
    </source>
</evidence>
<dbReference type="EMBL" id="CP036266">
    <property type="protein sequence ID" value="QDT23197.1"/>
    <property type="molecule type" value="Genomic_DNA"/>
</dbReference>
<protein>
    <submittedName>
        <fullName evidence="3">Uncharacterized protein</fullName>
    </submittedName>
</protein>
<feature type="transmembrane region" description="Helical" evidence="2">
    <location>
        <begin position="44"/>
        <end position="72"/>
    </location>
</feature>
<dbReference type="Proteomes" id="UP000320421">
    <property type="component" value="Chromosome"/>
</dbReference>
<keyword evidence="2" id="KW-1133">Transmembrane helix</keyword>
<keyword evidence="2" id="KW-0472">Membrane</keyword>
<feature type="region of interest" description="Disordered" evidence="1">
    <location>
        <begin position="1"/>
        <end position="24"/>
    </location>
</feature>
<reference evidence="3 4" key="1">
    <citation type="submission" date="2019-02" db="EMBL/GenBank/DDBJ databases">
        <title>Deep-cultivation of Planctomycetes and their phenomic and genomic characterization uncovers novel biology.</title>
        <authorList>
            <person name="Wiegand S."/>
            <person name="Jogler M."/>
            <person name="Boedeker C."/>
            <person name="Pinto D."/>
            <person name="Vollmers J."/>
            <person name="Rivas-Marin E."/>
            <person name="Kohn T."/>
            <person name="Peeters S.H."/>
            <person name="Heuer A."/>
            <person name="Rast P."/>
            <person name="Oberbeckmann S."/>
            <person name="Bunk B."/>
            <person name="Jeske O."/>
            <person name="Meyerdierks A."/>
            <person name="Storesund J.E."/>
            <person name="Kallscheuer N."/>
            <person name="Luecker S."/>
            <person name="Lage O.M."/>
            <person name="Pohl T."/>
            <person name="Merkel B.J."/>
            <person name="Hornburger P."/>
            <person name="Mueller R.-W."/>
            <person name="Bruemmer F."/>
            <person name="Labrenz M."/>
            <person name="Spormann A.M."/>
            <person name="Op den Camp H."/>
            <person name="Overmann J."/>
            <person name="Amann R."/>
            <person name="Jetten M.S.M."/>
            <person name="Mascher T."/>
            <person name="Medema M.H."/>
            <person name="Devos D.P."/>
            <person name="Kaster A.-K."/>
            <person name="Ovreas L."/>
            <person name="Rohde M."/>
            <person name="Galperin M.Y."/>
            <person name="Jogler C."/>
        </authorList>
    </citation>
    <scope>NUCLEOTIDE SEQUENCE [LARGE SCALE GENOMIC DNA]</scope>
    <source>
        <strain evidence="3 4">HG66A1</strain>
    </source>
</reference>
<accession>A0A517PUZ4</accession>
<sequence>MTDSDSTEPAADEKTQAEFQTQSEQPAPGIVVEFWDFLCHNKKWWLAPIIIALLLIGLLVFISGSGLAPFIYPI</sequence>
<organism evidence="3 4">
    <name type="scientific">Gimesia chilikensis</name>
    <dbReference type="NCBI Taxonomy" id="2605989"/>
    <lineage>
        <taxon>Bacteria</taxon>
        <taxon>Pseudomonadati</taxon>
        <taxon>Planctomycetota</taxon>
        <taxon>Planctomycetia</taxon>
        <taxon>Planctomycetales</taxon>
        <taxon>Planctomycetaceae</taxon>
        <taxon>Gimesia</taxon>
    </lineage>
</organism>
<dbReference type="InterPro" id="IPR046031">
    <property type="entry name" value="DUF5989"/>
</dbReference>
<name>A0A517PUZ4_9PLAN</name>
<dbReference type="AlphaFoldDB" id="A0A517PUZ4"/>
<keyword evidence="2" id="KW-0812">Transmembrane</keyword>
<evidence type="ECO:0000256" key="2">
    <source>
        <dbReference type="SAM" id="Phobius"/>
    </source>
</evidence>
<dbReference type="OrthoDB" id="291192at2"/>
<gene>
    <name evidence="3" type="ORF">HG66A1_50130</name>
</gene>
<evidence type="ECO:0000256" key="1">
    <source>
        <dbReference type="SAM" id="MobiDB-lite"/>
    </source>
</evidence>
<keyword evidence="4" id="KW-1185">Reference proteome</keyword>